<evidence type="ECO:0000256" key="1">
    <source>
        <dbReference type="SAM" id="MobiDB-lite"/>
    </source>
</evidence>
<feature type="region of interest" description="Disordered" evidence="1">
    <location>
        <begin position="1"/>
        <end position="46"/>
    </location>
</feature>
<evidence type="ECO:0000313" key="3">
    <source>
        <dbReference type="Proteomes" id="UP000054279"/>
    </source>
</evidence>
<gene>
    <name evidence="2" type="ORF">M422DRAFT_260672</name>
</gene>
<dbReference type="AlphaFoldDB" id="A0A0C9VHK8"/>
<proteinExistence type="predicted"/>
<accession>A0A0C9VHK8</accession>
<dbReference type="EMBL" id="KN837174">
    <property type="protein sequence ID" value="KIJ36811.1"/>
    <property type="molecule type" value="Genomic_DNA"/>
</dbReference>
<dbReference type="Proteomes" id="UP000054279">
    <property type="component" value="Unassembled WGS sequence"/>
</dbReference>
<sequence>MAVSSRDSESHSGAADHSQLEDSSSLSFKRQHRRPRSPPVGTQYIHSSCLNNEHVNELLRNEATVAKRRRTPKLIKKPDARTDISDVKKRLYIWKHSDASYKGLGRSTRIERAVKGAYDIHITEEYISQALEGIDEGKMGPLGEWRIEIYQPLPELDLYALIIRDVWTGGWVSYQKTVDKISPLQPNYLIIKGVPEALSPGFNETMRGWEERMNIYNAAGWDIRIGILLVAWVKHWKLENSADRTENGWDHLSLKVLLWKKKFTLDDTGKWIFTEEFVDPNDALESPSP</sequence>
<protein>
    <submittedName>
        <fullName evidence="2">Uncharacterized protein</fullName>
    </submittedName>
</protein>
<organism evidence="2 3">
    <name type="scientific">Sphaerobolus stellatus (strain SS14)</name>
    <dbReference type="NCBI Taxonomy" id="990650"/>
    <lineage>
        <taxon>Eukaryota</taxon>
        <taxon>Fungi</taxon>
        <taxon>Dikarya</taxon>
        <taxon>Basidiomycota</taxon>
        <taxon>Agaricomycotina</taxon>
        <taxon>Agaricomycetes</taxon>
        <taxon>Phallomycetidae</taxon>
        <taxon>Geastrales</taxon>
        <taxon>Sphaerobolaceae</taxon>
        <taxon>Sphaerobolus</taxon>
    </lineage>
</organism>
<feature type="compositionally biased region" description="Basic and acidic residues" evidence="1">
    <location>
        <begin position="1"/>
        <end position="10"/>
    </location>
</feature>
<keyword evidence="3" id="KW-1185">Reference proteome</keyword>
<name>A0A0C9VHK8_SPHS4</name>
<dbReference type="HOGENOM" id="CLU_963696_0_0_1"/>
<evidence type="ECO:0000313" key="2">
    <source>
        <dbReference type="EMBL" id="KIJ36811.1"/>
    </source>
</evidence>
<reference evidence="2 3" key="1">
    <citation type="submission" date="2014-06" db="EMBL/GenBank/DDBJ databases">
        <title>Evolutionary Origins and Diversification of the Mycorrhizal Mutualists.</title>
        <authorList>
            <consortium name="DOE Joint Genome Institute"/>
            <consortium name="Mycorrhizal Genomics Consortium"/>
            <person name="Kohler A."/>
            <person name="Kuo A."/>
            <person name="Nagy L.G."/>
            <person name="Floudas D."/>
            <person name="Copeland A."/>
            <person name="Barry K.W."/>
            <person name="Cichocki N."/>
            <person name="Veneault-Fourrey C."/>
            <person name="LaButti K."/>
            <person name="Lindquist E.A."/>
            <person name="Lipzen A."/>
            <person name="Lundell T."/>
            <person name="Morin E."/>
            <person name="Murat C."/>
            <person name="Riley R."/>
            <person name="Ohm R."/>
            <person name="Sun H."/>
            <person name="Tunlid A."/>
            <person name="Henrissat B."/>
            <person name="Grigoriev I.V."/>
            <person name="Hibbett D.S."/>
            <person name="Martin F."/>
        </authorList>
    </citation>
    <scope>NUCLEOTIDE SEQUENCE [LARGE SCALE GENOMIC DNA]</scope>
    <source>
        <strain evidence="2 3">SS14</strain>
    </source>
</reference>